<keyword evidence="4" id="KW-0808">Transferase</keyword>
<dbReference type="EC" id="2.1.1.72" evidence="2"/>
<dbReference type="GO" id="GO:0003677">
    <property type="term" value="F:DNA binding"/>
    <property type="evidence" value="ECO:0007669"/>
    <property type="project" value="InterPro"/>
</dbReference>
<evidence type="ECO:0000256" key="4">
    <source>
        <dbReference type="ARBA" id="ARBA00022679"/>
    </source>
</evidence>
<protein>
    <recommendedName>
        <fullName evidence="2">site-specific DNA-methyltransferase (adenine-specific)</fullName>
        <ecNumber evidence="2">2.1.1.72</ecNumber>
    </recommendedName>
</protein>
<dbReference type="Gene3D" id="3.40.50.150">
    <property type="entry name" value="Vaccinia Virus protein VP39"/>
    <property type="match status" value="1"/>
</dbReference>
<keyword evidence="11" id="KW-0540">Nuclease</keyword>
<evidence type="ECO:0000259" key="9">
    <source>
        <dbReference type="Pfam" id="PF02384"/>
    </source>
</evidence>
<dbReference type="GO" id="GO:0032259">
    <property type="term" value="P:methylation"/>
    <property type="evidence" value="ECO:0007669"/>
    <property type="project" value="UniProtKB-KW"/>
</dbReference>
<dbReference type="GO" id="GO:0009307">
    <property type="term" value="P:DNA restriction-modification system"/>
    <property type="evidence" value="ECO:0007669"/>
    <property type="project" value="UniProtKB-KW"/>
</dbReference>
<evidence type="ECO:0000256" key="3">
    <source>
        <dbReference type="ARBA" id="ARBA00022603"/>
    </source>
</evidence>
<dbReference type="Gene3D" id="1.20.1260.30">
    <property type="match status" value="2"/>
</dbReference>
<dbReference type="AlphaFoldDB" id="A0A1G2JSE5"/>
<dbReference type="PANTHER" id="PTHR42933:SF3">
    <property type="entry name" value="TYPE I RESTRICTION ENZYME MJAVIII METHYLASE SUBUNIT"/>
    <property type="match status" value="1"/>
</dbReference>
<keyword evidence="6" id="KW-0680">Restriction system</keyword>
<evidence type="ECO:0000256" key="2">
    <source>
        <dbReference type="ARBA" id="ARBA00011900"/>
    </source>
</evidence>
<dbReference type="Proteomes" id="UP000178935">
    <property type="component" value="Unassembled WGS sequence"/>
</dbReference>
<dbReference type="Pfam" id="PF02384">
    <property type="entry name" value="N6_Mtase"/>
    <property type="match status" value="1"/>
</dbReference>
<keyword evidence="5" id="KW-0949">S-adenosyl-L-methionine</keyword>
<dbReference type="InterPro" id="IPR003356">
    <property type="entry name" value="DNA_methylase_A-5"/>
</dbReference>
<dbReference type="GO" id="GO:0008170">
    <property type="term" value="F:N-methyltransferase activity"/>
    <property type="evidence" value="ECO:0007669"/>
    <property type="project" value="InterPro"/>
</dbReference>
<evidence type="ECO:0000313" key="11">
    <source>
        <dbReference type="EMBL" id="OGZ89200.1"/>
    </source>
</evidence>
<organism evidence="11 12">
    <name type="scientific">Candidatus Staskawiczbacteria bacterium RIFOXYD1_FULL_32_13</name>
    <dbReference type="NCBI Taxonomy" id="1802234"/>
    <lineage>
        <taxon>Bacteria</taxon>
        <taxon>Candidatus Staskawicziibacteriota</taxon>
    </lineage>
</organism>
<comment type="caution">
    <text evidence="11">The sequence shown here is derived from an EMBL/GenBank/DDBJ whole genome shotgun (WGS) entry which is preliminary data.</text>
</comment>
<dbReference type="InterPro" id="IPR038333">
    <property type="entry name" value="T1MK-like_N_sf"/>
</dbReference>
<evidence type="ECO:0000256" key="8">
    <source>
        <dbReference type="SAM" id="Coils"/>
    </source>
</evidence>
<dbReference type="GO" id="GO:0004519">
    <property type="term" value="F:endonuclease activity"/>
    <property type="evidence" value="ECO:0007669"/>
    <property type="project" value="UniProtKB-KW"/>
</dbReference>
<dbReference type="EMBL" id="MHPU01000010">
    <property type="protein sequence ID" value="OGZ89200.1"/>
    <property type="molecule type" value="Genomic_DNA"/>
</dbReference>
<dbReference type="InterPro" id="IPR051537">
    <property type="entry name" value="DNA_Adenine_Mtase"/>
</dbReference>
<keyword evidence="11" id="KW-0378">Hydrolase</keyword>
<dbReference type="PANTHER" id="PTHR42933">
    <property type="entry name" value="SLR6095 PROTEIN"/>
    <property type="match status" value="1"/>
</dbReference>
<dbReference type="SUPFAM" id="SSF53335">
    <property type="entry name" value="S-adenosyl-L-methionine-dependent methyltransferases"/>
    <property type="match status" value="1"/>
</dbReference>
<dbReference type="Pfam" id="PF12161">
    <property type="entry name" value="HsdM_N"/>
    <property type="match status" value="1"/>
</dbReference>
<evidence type="ECO:0000259" key="10">
    <source>
        <dbReference type="Pfam" id="PF12161"/>
    </source>
</evidence>
<sequence length="795" mass="90148">MAIKKSQLYSSIWKSCNELRGGMDASQYKDYVLVLLFIKYISDKYAGVAFAPITIPEGSSFNDMVALKGKATIGDDINKKIIEKIERANPSLGKISVDFNDPLKLGSGKDMIDRLTKLIAIFENPALNFSKNRAEGDDILGDAYEFLMKNFATESGKSKGQFYTPAEVSKIIARVIGISQTKEETPTVYDPTCGSGSLLLKVADETEKKVRLYGQENDGPTAALARMNMVLHNNPTAIIEKENTLANPLFKEKDGSLRTFSYVTANPPFSYKSWSNGVDPLHDPFRRFQDFGVPPTKNGDYAFLLHIIRSMKTTGKGACILPHGVLFRGNAEAGIRTNIIRRGYIKGIIGLPANLFYGTGIPACIIVLDKENAENRKGIFMIDASKGFVKDGNKNRLRTQDLHKIVDVFNKQTEIPKYSRMVSVVEIEKNEFNLNIPRYIDSQEPEDIQDIEAHLKGGIPNNDIEDLQNYWNVYPTLKTSLFVDGKRKGYSMLKIKQEEIKQVIFSHPEFIKYAKTMEATFGVWKENNSSLLKKLSVGFKPKEIINTISEDILTAFSKTNLIDRYDIYQHLMEYWAETMQDDMYLIATDGWKAELILLEGKKGEMECDLVPKYLVINRYFSSEKKAIEELQIKLDNLEQELEELKEENSGEDGCFDGFDKINKVTITSRVKEIKGNKDYADELKVMEKCLAFIEQVSEIKKAIKEAEKVLDNNVIAKYKKLTEQEIKVLVVDDKWMATIEQKIKGEMDRISQKLTQRIKELSERYAEPLPEIIGEVETLSKKVEGHLSKMGFNLK</sequence>
<proteinExistence type="inferred from homology"/>
<accession>A0A1G2JSE5</accession>
<name>A0A1G2JSE5_9BACT</name>
<reference evidence="11 12" key="1">
    <citation type="journal article" date="2016" name="Nat. Commun.">
        <title>Thousands of microbial genomes shed light on interconnected biogeochemical processes in an aquifer system.</title>
        <authorList>
            <person name="Anantharaman K."/>
            <person name="Brown C.T."/>
            <person name="Hug L.A."/>
            <person name="Sharon I."/>
            <person name="Castelle C.J."/>
            <person name="Probst A.J."/>
            <person name="Thomas B.C."/>
            <person name="Singh A."/>
            <person name="Wilkins M.J."/>
            <person name="Karaoz U."/>
            <person name="Brodie E.L."/>
            <person name="Williams K.H."/>
            <person name="Hubbard S.S."/>
            <person name="Banfield J.F."/>
        </authorList>
    </citation>
    <scope>NUCLEOTIDE SEQUENCE [LARGE SCALE GENOMIC DNA]</scope>
</reference>
<evidence type="ECO:0000256" key="6">
    <source>
        <dbReference type="ARBA" id="ARBA00022747"/>
    </source>
</evidence>
<feature type="domain" description="N6 adenine-specific DNA methyltransferase N-terminal" evidence="10">
    <location>
        <begin position="10"/>
        <end position="122"/>
    </location>
</feature>
<evidence type="ECO:0000256" key="7">
    <source>
        <dbReference type="ARBA" id="ARBA00047942"/>
    </source>
</evidence>
<keyword evidence="11" id="KW-0255">Endonuclease</keyword>
<feature type="domain" description="DNA methylase adenine-specific" evidence="9">
    <location>
        <begin position="137"/>
        <end position="446"/>
    </location>
</feature>
<evidence type="ECO:0000256" key="5">
    <source>
        <dbReference type="ARBA" id="ARBA00022691"/>
    </source>
</evidence>
<keyword evidence="8" id="KW-0175">Coiled coil</keyword>
<gene>
    <name evidence="11" type="ORF">A2561_01275</name>
</gene>
<dbReference type="PRINTS" id="PR00507">
    <property type="entry name" value="N12N6MTFRASE"/>
</dbReference>
<keyword evidence="3" id="KW-0489">Methyltransferase</keyword>
<dbReference type="InterPro" id="IPR029063">
    <property type="entry name" value="SAM-dependent_MTases_sf"/>
</dbReference>
<evidence type="ECO:0000313" key="12">
    <source>
        <dbReference type="Proteomes" id="UP000178935"/>
    </source>
</evidence>
<comment type="similarity">
    <text evidence="1">Belongs to the N(4)/N(6)-methyltransferase family.</text>
</comment>
<feature type="coiled-coil region" evidence="8">
    <location>
        <begin position="620"/>
        <end position="654"/>
    </location>
</feature>
<dbReference type="GO" id="GO:0009007">
    <property type="term" value="F:site-specific DNA-methyltransferase (adenine-specific) activity"/>
    <property type="evidence" value="ECO:0007669"/>
    <property type="project" value="UniProtKB-EC"/>
</dbReference>
<comment type="catalytic activity">
    <reaction evidence="7">
        <text>a 2'-deoxyadenosine in DNA + S-adenosyl-L-methionine = an N(6)-methyl-2'-deoxyadenosine in DNA + S-adenosyl-L-homocysteine + H(+)</text>
        <dbReference type="Rhea" id="RHEA:15197"/>
        <dbReference type="Rhea" id="RHEA-COMP:12418"/>
        <dbReference type="Rhea" id="RHEA-COMP:12419"/>
        <dbReference type="ChEBI" id="CHEBI:15378"/>
        <dbReference type="ChEBI" id="CHEBI:57856"/>
        <dbReference type="ChEBI" id="CHEBI:59789"/>
        <dbReference type="ChEBI" id="CHEBI:90615"/>
        <dbReference type="ChEBI" id="CHEBI:90616"/>
        <dbReference type="EC" id="2.1.1.72"/>
    </reaction>
</comment>
<evidence type="ECO:0000256" key="1">
    <source>
        <dbReference type="ARBA" id="ARBA00006594"/>
    </source>
</evidence>
<dbReference type="InterPro" id="IPR022749">
    <property type="entry name" value="D12N6_MeTrfase_N"/>
</dbReference>